<sequence length="180" mass="18859">MRTRDRRSTGAMAAGIVAAAGLGLAGCNTEGPEEGTDVEGVPEGEVLESSPAPDNNPTAGDTFVIAGAAGTAVDPLLIVEEQEIPPLDDRQVVQVTGTVAQDFDIAATEEELGIGLENELYADHVGEPYLMATRGEILEQERLPADVDHHHWGGHSRTGGPAGRVPAPHIHPEFSVPWAC</sequence>
<protein>
    <submittedName>
        <fullName evidence="2">Uncharacterized protein</fullName>
    </submittedName>
</protein>
<reference evidence="3" key="1">
    <citation type="journal article" date="2019" name="Int. J. Syst. Evol. Microbiol.">
        <title>The Global Catalogue of Microorganisms (GCM) 10K type strain sequencing project: providing services to taxonomists for standard genome sequencing and annotation.</title>
        <authorList>
            <consortium name="The Broad Institute Genomics Platform"/>
            <consortium name="The Broad Institute Genome Sequencing Center for Infectious Disease"/>
            <person name="Wu L."/>
            <person name="Ma J."/>
        </authorList>
    </citation>
    <scope>NUCLEOTIDE SEQUENCE [LARGE SCALE GENOMIC DNA]</scope>
    <source>
        <strain evidence="3">CGMCC 4.6946</strain>
    </source>
</reference>
<accession>A0ABV9TNP3</accession>
<organism evidence="2 3">
    <name type="scientific">Kocuria oceani</name>
    <dbReference type="NCBI Taxonomy" id="988827"/>
    <lineage>
        <taxon>Bacteria</taxon>
        <taxon>Bacillati</taxon>
        <taxon>Actinomycetota</taxon>
        <taxon>Actinomycetes</taxon>
        <taxon>Micrococcales</taxon>
        <taxon>Micrococcaceae</taxon>
        <taxon>Kocuria</taxon>
    </lineage>
</organism>
<evidence type="ECO:0000313" key="3">
    <source>
        <dbReference type="Proteomes" id="UP001595797"/>
    </source>
</evidence>
<proteinExistence type="predicted"/>
<feature type="compositionally biased region" description="Acidic residues" evidence="1">
    <location>
        <begin position="31"/>
        <end position="46"/>
    </location>
</feature>
<dbReference type="Proteomes" id="UP001595797">
    <property type="component" value="Unassembled WGS sequence"/>
</dbReference>
<dbReference type="EMBL" id="JBHSIW010000024">
    <property type="protein sequence ID" value="MFC4905046.1"/>
    <property type="molecule type" value="Genomic_DNA"/>
</dbReference>
<dbReference type="RefSeq" id="WP_277551343.1">
    <property type="nucleotide sequence ID" value="NZ_JARAMH010000008.1"/>
</dbReference>
<keyword evidence="3" id="KW-1185">Reference proteome</keyword>
<evidence type="ECO:0000313" key="2">
    <source>
        <dbReference type="EMBL" id="MFC4905046.1"/>
    </source>
</evidence>
<gene>
    <name evidence="2" type="ORF">ACFPCS_15865</name>
</gene>
<evidence type="ECO:0000256" key="1">
    <source>
        <dbReference type="SAM" id="MobiDB-lite"/>
    </source>
</evidence>
<dbReference type="PROSITE" id="PS51257">
    <property type="entry name" value="PROKAR_LIPOPROTEIN"/>
    <property type="match status" value="1"/>
</dbReference>
<comment type="caution">
    <text evidence="2">The sequence shown here is derived from an EMBL/GenBank/DDBJ whole genome shotgun (WGS) entry which is preliminary data.</text>
</comment>
<name>A0ABV9TNP3_9MICC</name>
<feature type="region of interest" description="Disordered" evidence="1">
    <location>
        <begin position="27"/>
        <end position="58"/>
    </location>
</feature>